<evidence type="ECO:0000313" key="2">
    <source>
        <dbReference type="EMBL" id="TWJ11841.1"/>
    </source>
</evidence>
<reference evidence="2 3" key="1">
    <citation type="journal article" date="2013" name="Stand. Genomic Sci.">
        <title>Genomic Encyclopedia of Type Strains, Phase I: The one thousand microbial genomes (KMG-I) project.</title>
        <authorList>
            <person name="Kyrpides N.C."/>
            <person name="Woyke T."/>
            <person name="Eisen J.A."/>
            <person name="Garrity G."/>
            <person name="Lilburn T.G."/>
            <person name="Beck B.J."/>
            <person name="Whitman W.B."/>
            <person name="Hugenholtz P."/>
            <person name="Klenk H.P."/>
        </authorList>
    </citation>
    <scope>NUCLEOTIDE SEQUENCE [LARGE SCALE GENOMIC DNA]</scope>
    <source>
        <strain evidence="2 3">DSM 45044</strain>
    </source>
</reference>
<feature type="region of interest" description="Disordered" evidence="1">
    <location>
        <begin position="30"/>
        <end position="56"/>
    </location>
</feature>
<evidence type="ECO:0000256" key="1">
    <source>
        <dbReference type="SAM" id="MobiDB-lite"/>
    </source>
</evidence>
<dbReference type="Proteomes" id="UP000321617">
    <property type="component" value="Unassembled WGS sequence"/>
</dbReference>
<protein>
    <submittedName>
        <fullName evidence="2">Uncharacterized protein</fullName>
    </submittedName>
</protein>
<gene>
    <name evidence="2" type="ORF">LX16_2578</name>
</gene>
<proteinExistence type="predicted"/>
<comment type="caution">
    <text evidence="2">The sequence shown here is derived from an EMBL/GenBank/DDBJ whole genome shotgun (WGS) entry which is preliminary data.</text>
</comment>
<sequence>MVMSLWLTVVGIVVGAVIGLAQIAGAGKARTDTPADTAGQPQTSTPPPTPTDWVPNGSQETYLNIPEWDPVACPAFVVDFDVARGDEWKGGVRALADTVSDRGSDLIWTLCPDGFLTVTGRGELSWSAGGLADTATPEACDVLAGRNRQDGWTFDGGDSHPSAGEVLCIRTDDGKIARVAVDDVQSDPLAVGVAMDVWSPGATDHP</sequence>
<accession>A0A562V1W1</accession>
<dbReference type="EMBL" id="VLLL01000006">
    <property type="protein sequence ID" value="TWJ11841.1"/>
    <property type="molecule type" value="Genomic_DNA"/>
</dbReference>
<evidence type="ECO:0000313" key="3">
    <source>
        <dbReference type="Proteomes" id="UP000321617"/>
    </source>
</evidence>
<dbReference type="AlphaFoldDB" id="A0A562V1W1"/>
<name>A0A562V1W1_9ACTN</name>
<organism evidence="2 3">
    <name type="scientific">Stackebrandtia albiflava</name>
    <dbReference type="NCBI Taxonomy" id="406432"/>
    <lineage>
        <taxon>Bacteria</taxon>
        <taxon>Bacillati</taxon>
        <taxon>Actinomycetota</taxon>
        <taxon>Actinomycetes</taxon>
        <taxon>Glycomycetales</taxon>
        <taxon>Glycomycetaceae</taxon>
        <taxon>Stackebrandtia</taxon>
    </lineage>
</organism>
<keyword evidence="3" id="KW-1185">Reference proteome</keyword>
<dbReference type="RefSeq" id="WP_147138480.1">
    <property type="nucleotide sequence ID" value="NZ_BAABIJ010000002.1"/>
</dbReference>